<feature type="domain" description="CENP-V/GFA" evidence="5">
    <location>
        <begin position="3"/>
        <end position="106"/>
    </location>
</feature>
<sequence length="134" mass="14725">MSLQGGCCCGAVRYATSEKVFHQTVCHCPTCRRASGAPRVAWFSVARADFRVTAGTPGQFASSAGVTRSFCGACGTQLTYQRSDSPDQIDVTTCSLDDPELVAPRDHTFSVYRLRWDRGDDGTPHYPRLRDQNE</sequence>
<dbReference type="Pfam" id="PF04828">
    <property type="entry name" value="GFA"/>
    <property type="match status" value="1"/>
</dbReference>
<dbReference type="SUPFAM" id="SSF51316">
    <property type="entry name" value="Mss4-like"/>
    <property type="match status" value="1"/>
</dbReference>
<keyword evidence="7" id="KW-1185">Reference proteome</keyword>
<dbReference type="PROSITE" id="PS51891">
    <property type="entry name" value="CENP_V_GFA"/>
    <property type="match status" value="1"/>
</dbReference>
<dbReference type="InterPro" id="IPR006913">
    <property type="entry name" value="CENP-V/GFA"/>
</dbReference>
<evidence type="ECO:0000313" key="7">
    <source>
        <dbReference type="Proteomes" id="UP000819052"/>
    </source>
</evidence>
<protein>
    <submittedName>
        <fullName evidence="6">GFA family protein</fullName>
    </submittedName>
</protein>
<comment type="caution">
    <text evidence="6">The sequence shown here is derived from an EMBL/GenBank/DDBJ whole genome shotgun (WGS) entry which is preliminary data.</text>
</comment>
<dbReference type="RefSeq" id="WP_167078705.1">
    <property type="nucleotide sequence ID" value="NZ_VVIW01000014.1"/>
</dbReference>
<keyword evidence="2" id="KW-0479">Metal-binding</keyword>
<dbReference type="EMBL" id="VVIW01000014">
    <property type="protein sequence ID" value="NHZ42713.1"/>
    <property type="molecule type" value="Genomic_DNA"/>
</dbReference>
<evidence type="ECO:0000313" key="6">
    <source>
        <dbReference type="EMBL" id="NHZ42713.1"/>
    </source>
</evidence>
<dbReference type="InterPro" id="IPR011057">
    <property type="entry name" value="Mss4-like_sf"/>
</dbReference>
<dbReference type="Gene3D" id="3.90.1590.10">
    <property type="entry name" value="glutathione-dependent formaldehyde- activating enzyme (gfa)"/>
    <property type="match status" value="1"/>
</dbReference>
<keyword evidence="3" id="KW-0862">Zinc</keyword>
<accession>A0ABX0M7Z6</accession>
<proteinExistence type="inferred from homology"/>
<reference evidence="6 7" key="1">
    <citation type="submission" date="2019-09" db="EMBL/GenBank/DDBJ databases">
        <title>Taxonomy of Antarctic Massilia spp.: description of Massilia rubra sp. nov., Massilia aquatica sp. nov., Massilia mucilaginosa sp. nov., Massilia frigida sp. nov. isolated from streams, lakes and regoliths.</title>
        <authorList>
            <person name="Holochova P."/>
            <person name="Sedlacek I."/>
            <person name="Kralova S."/>
            <person name="Maslanova I."/>
            <person name="Busse H.-J."/>
            <person name="Stankova E."/>
            <person name="Vrbovska V."/>
            <person name="Kovarovic V."/>
            <person name="Bartak M."/>
            <person name="Svec P."/>
            <person name="Pantucek R."/>
        </authorList>
    </citation>
    <scope>NUCLEOTIDE SEQUENCE [LARGE SCALE GENOMIC DNA]</scope>
    <source>
        <strain evidence="6 7">CCM 8693</strain>
    </source>
</reference>
<evidence type="ECO:0000256" key="3">
    <source>
        <dbReference type="ARBA" id="ARBA00022833"/>
    </source>
</evidence>
<comment type="similarity">
    <text evidence="1">Belongs to the Gfa family.</text>
</comment>
<evidence type="ECO:0000256" key="4">
    <source>
        <dbReference type="ARBA" id="ARBA00023239"/>
    </source>
</evidence>
<evidence type="ECO:0000259" key="5">
    <source>
        <dbReference type="PROSITE" id="PS51891"/>
    </source>
</evidence>
<gene>
    <name evidence="6" type="ORF">F1609_21420</name>
</gene>
<dbReference type="Proteomes" id="UP000819052">
    <property type="component" value="Unassembled WGS sequence"/>
</dbReference>
<name>A0ABX0M7Z6_9BURK</name>
<dbReference type="PANTHER" id="PTHR33337">
    <property type="entry name" value="GFA DOMAIN-CONTAINING PROTEIN"/>
    <property type="match status" value="1"/>
</dbReference>
<dbReference type="PANTHER" id="PTHR33337:SF40">
    <property type="entry name" value="CENP-V_GFA DOMAIN-CONTAINING PROTEIN-RELATED"/>
    <property type="match status" value="1"/>
</dbReference>
<evidence type="ECO:0000256" key="1">
    <source>
        <dbReference type="ARBA" id="ARBA00005495"/>
    </source>
</evidence>
<keyword evidence="4" id="KW-0456">Lyase</keyword>
<organism evidence="6 7">
    <name type="scientific">Massilia aquatica</name>
    <dbReference type="NCBI Taxonomy" id="2609000"/>
    <lineage>
        <taxon>Bacteria</taxon>
        <taxon>Pseudomonadati</taxon>
        <taxon>Pseudomonadota</taxon>
        <taxon>Betaproteobacteria</taxon>
        <taxon>Burkholderiales</taxon>
        <taxon>Oxalobacteraceae</taxon>
        <taxon>Telluria group</taxon>
        <taxon>Massilia</taxon>
    </lineage>
</organism>
<evidence type="ECO:0000256" key="2">
    <source>
        <dbReference type="ARBA" id="ARBA00022723"/>
    </source>
</evidence>